<evidence type="ECO:0000256" key="7">
    <source>
        <dbReference type="ARBA" id="ARBA00022519"/>
    </source>
</evidence>
<comment type="similarity">
    <text evidence="3 12">Belongs to the CcmD/CycX/HelD family.</text>
</comment>
<evidence type="ECO:0000256" key="11">
    <source>
        <dbReference type="ARBA" id="ARBA00023136"/>
    </source>
</evidence>
<keyword evidence="7 12" id="KW-0997">Cell inner membrane</keyword>
<comment type="function">
    <text evidence="1 12">Required for the export of heme to the periplasm for the biogenesis of c-type cytochromes.</text>
</comment>
<feature type="transmembrane region" description="Helical" evidence="12">
    <location>
        <begin position="12"/>
        <end position="32"/>
    </location>
</feature>
<dbReference type="RefSeq" id="WP_183967233.1">
    <property type="nucleotide sequence ID" value="NZ_BAABBZ010000006.1"/>
</dbReference>
<keyword evidence="8 12" id="KW-0812">Transmembrane</keyword>
<dbReference type="GO" id="GO:0015886">
    <property type="term" value="P:heme transport"/>
    <property type="evidence" value="ECO:0007669"/>
    <property type="project" value="InterPro"/>
</dbReference>
<sequence>MMPELGKYATEVLSSYVVSLVLIGVLVAMSVVRARRVKRELADVEGRRNG</sequence>
<evidence type="ECO:0000256" key="1">
    <source>
        <dbReference type="ARBA" id="ARBA00002442"/>
    </source>
</evidence>
<dbReference type="GO" id="GO:0017004">
    <property type="term" value="P:cytochrome complex assembly"/>
    <property type="evidence" value="ECO:0007669"/>
    <property type="project" value="UniProtKB-KW"/>
</dbReference>
<keyword evidence="5 12" id="KW-0813">Transport</keyword>
<evidence type="ECO:0000256" key="10">
    <source>
        <dbReference type="ARBA" id="ARBA00022989"/>
    </source>
</evidence>
<evidence type="ECO:0000256" key="4">
    <source>
        <dbReference type="ARBA" id="ARBA00016461"/>
    </source>
</evidence>
<evidence type="ECO:0000256" key="12">
    <source>
        <dbReference type="RuleBase" id="RU363101"/>
    </source>
</evidence>
<evidence type="ECO:0000256" key="6">
    <source>
        <dbReference type="ARBA" id="ARBA00022475"/>
    </source>
</evidence>
<evidence type="ECO:0000313" key="13">
    <source>
        <dbReference type="EMBL" id="MBB3986668.1"/>
    </source>
</evidence>
<keyword evidence="6 12" id="KW-1003">Cell membrane</keyword>
<dbReference type="InterPro" id="IPR007078">
    <property type="entry name" value="Haem_export_protD_CcmD"/>
</dbReference>
<proteinExistence type="inferred from homology"/>
<dbReference type="EMBL" id="JACIEJ010000007">
    <property type="protein sequence ID" value="MBB3986668.1"/>
    <property type="molecule type" value="Genomic_DNA"/>
</dbReference>
<dbReference type="Proteomes" id="UP000541426">
    <property type="component" value="Unassembled WGS sequence"/>
</dbReference>
<evidence type="ECO:0000256" key="3">
    <source>
        <dbReference type="ARBA" id="ARBA00008741"/>
    </source>
</evidence>
<dbReference type="NCBIfam" id="TIGR03141">
    <property type="entry name" value="cytochro_ccmD"/>
    <property type="match status" value="1"/>
</dbReference>
<accession>A0A7W6DV37</accession>
<name>A0A7W6DV37_9RHOB</name>
<evidence type="ECO:0000256" key="5">
    <source>
        <dbReference type="ARBA" id="ARBA00022448"/>
    </source>
</evidence>
<dbReference type="Pfam" id="PF04995">
    <property type="entry name" value="CcmD"/>
    <property type="match status" value="1"/>
</dbReference>
<dbReference type="GO" id="GO:0005886">
    <property type="term" value="C:plasma membrane"/>
    <property type="evidence" value="ECO:0007669"/>
    <property type="project" value="UniProtKB-SubCell"/>
</dbReference>
<gene>
    <name evidence="13" type="ORF">GGQ68_003011</name>
</gene>
<organism evidence="13 14">
    <name type="scientific">Sagittula marina</name>
    <dbReference type="NCBI Taxonomy" id="943940"/>
    <lineage>
        <taxon>Bacteria</taxon>
        <taxon>Pseudomonadati</taxon>
        <taxon>Pseudomonadota</taxon>
        <taxon>Alphaproteobacteria</taxon>
        <taxon>Rhodobacterales</taxon>
        <taxon>Roseobacteraceae</taxon>
        <taxon>Sagittula</taxon>
    </lineage>
</organism>
<dbReference type="AlphaFoldDB" id="A0A7W6DV37"/>
<keyword evidence="10 12" id="KW-1133">Transmembrane helix</keyword>
<keyword evidence="14" id="KW-1185">Reference proteome</keyword>
<evidence type="ECO:0000313" key="14">
    <source>
        <dbReference type="Proteomes" id="UP000541426"/>
    </source>
</evidence>
<reference evidence="13 14" key="1">
    <citation type="submission" date="2020-08" db="EMBL/GenBank/DDBJ databases">
        <title>Genomic Encyclopedia of Type Strains, Phase IV (KMG-IV): sequencing the most valuable type-strain genomes for metagenomic binning, comparative biology and taxonomic classification.</title>
        <authorList>
            <person name="Goeker M."/>
        </authorList>
    </citation>
    <scope>NUCLEOTIDE SEQUENCE [LARGE SCALE GENOMIC DNA]</scope>
    <source>
        <strain evidence="13 14">DSM 102235</strain>
    </source>
</reference>
<comment type="subcellular location">
    <subcellularLocation>
        <location evidence="2 12">Cell inner membrane</location>
        <topology evidence="2 12">Single-pass membrane protein</topology>
    </subcellularLocation>
</comment>
<evidence type="ECO:0000256" key="8">
    <source>
        <dbReference type="ARBA" id="ARBA00022692"/>
    </source>
</evidence>
<evidence type="ECO:0000256" key="2">
    <source>
        <dbReference type="ARBA" id="ARBA00004377"/>
    </source>
</evidence>
<evidence type="ECO:0000256" key="9">
    <source>
        <dbReference type="ARBA" id="ARBA00022748"/>
    </source>
</evidence>
<comment type="caution">
    <text evidence="13">The sequence shown here is derived from an EMBL/GenBank/DDBJ whole genome shotgun (WGS) entry which is preliminary data.</text>
</comment>
<protein>
    <recommendedName>
        <fullName evidence="4 12">Heme exporter protein D</fullName>
    </recommendedName>
</protein>
<keyword evidence="11 12" id="KW-0472">Membrane</keyword>
<keyword evidence="9 12" id="KW-0201">Cytochrome c-type biogenesis</keyword>